<evidence type="ECO:0000256" key="7">
    <source>
        <dbReference type="SAM" id="Phobius"/>
    </source>
</evidence>
<proteinExistence type="predicted"/>
<dbReference type="GO" id="GO:0005886">
    <property type="term" value="C:plasma membrane"/>
    <property type="evidence" value="ECO:0007669"/>
    <property type="project" value="UniProtKB-SubCell"/>
</dbReference>
<keyword evidence="4 7" id="KW-0812">Transmembrane</keyword>
<dbReference type="EMBL" id="UINC01072515">
    <property type="protein sequence ID" value="SVC08214.1"/>
    <property type="molecule type" value="Genomic_DNA"/>
</dbReference>
<evidence type="ECO:0000256" key="4">
    <source>
        <dbReference type="ARBA" id="ARBA00022692"/>
    </source>
</evidence>
<protein>
    <recommendedName>
        <fullName evidence="9">BCCT family transporter</fullName>
    </recommendedName>
</protein>
<accession>A0A382J7Q0</accession>
<comment type="subcellular location">
    <subcellularLocation>
        <location evidence="1">Cell membrane</location>
        <topology evidence="1">Multi-pass membrane protein</topology>
    </subcellularLocation>
</comment>
<reference evidence="8" key="1">
    <citation type="submission" date="2018-05" db="EMBL/GenBank/DDBJ databases">
        <authorList>
            <person name="Lanie J.A."/>
            <person name="Ng W.-L."/>
            <person name="Kazmierczak K.M."/>
            <person name="Andrzejewski T.M."/>
            <person name="Davidsen T.M."/>
            <person name="Wayne K.J."/>
            <person name="Tettelin H."/>
            <person name="Glass J.I."/>
            <person name="Rusch D."/>
            <person name="Podicherti R."/>
            <person name="Tsui H.-C.T."/>
            <person name="Winkler M.E."/>
        </authorList>
    </citation>
    <scope>NUCLEOTIDE SEQUENCE</scope>
</reference>
<feature type="transmembrane region" description="Helical" evidence="7">
    <location>
        <begin position="26"/>
        <end position="48"/>
    </location>
</feature>
<evidence type="ECO:0000256" key="1">
    <source>
        <dbReference type="ARBA" id="ARBA00004651"/>
    </source>
</evidence>
<sequence>TLIHLGKGAHAISGVVGSLPGGHVTLLLFTLMSVVFMATTFDSTSYALASCATEKLEAHQEPARWHRLFWAFTLVILPLSLIYVGGLESLKLAVLISALPLVFVYIMMAVSLFLSLRDHK</sequence>
<dbReference type="AlphaFoldDB" id="A0A382J7Q0"/>
<feature type="transmembrane region" description="Helical" evidence="7">
    <location>
        <begin position="68"/>
        <end position="86"/>
    </location>
</feature>
<keyword evidence="3" id="KW-1003">Cell membrane</keyword>
<evidence type="ECO:0000256" key="2">
    <source>
        <dbReference type="ARBA" id="ARBA00022448"/>
    </source>
</evidence>
<dbReference type="GO" id="GO:0022857">
    <property type="term" value="F:transmembrane transporter activity"/>
    <property type="evidence" value="ECO:0007669"/>
    <property type="project" value="InterPro"/>
</dbReference>
<dbReference type="Pfam" id="PF02028">
    <property type="entry name" value="BCCT"/>
    <property type="match status" value="1"/>
</dbReference>
<feature type="non-terminal residue" evidence="8">
    <location>
        <position position="1"/>
    </location>
</feature>
<gene>
    <name evidence="8" type="ORF">METZ01_LOCUS261068</name>
</gene>
<name>A0A382J7Q0_9ZZZZ</name>
<keyword evidence="6 7" id="KW-0472">Membrane</keyword>
<organism evidence="8">
    <name type="scientific">marine metagenome</name>
    <dbReference type="NCBI Taxonomy" id="408172"/>
    <lineage>
        <taxon>unclassified sequences</taxon>
        <taxon>metagenomes</taxon>
        <taxon>ecological metagenomes</taxon>
    </lineage>
</organism>
<evidence type="ECO:0000256" key="3">
    <source>
        <dbReference type="ARBA" id="ARBA00022475"/>
    </source>
</evidence>
<evidence type="ECO:0000256" key="5">
    <source>
        <dbReference type="ARBA" id="ARBA00022989"/>
    </source>
</evidence>
<keyword evidence="2" id="KW-0813">Transport</keyword>
<evidence type="ECO:0000313" key="8">
    <source>
        <dbReference type="EMBL" id="SVC08214.1"/>
    </source>
</evidence>
<dbReference type="PANTHER" id="PTHR30047">
    <property type="entry name" value="HIGH-AFFINITY CHOLINE TRANSPORT PROTEIN-RELATED"/>
    <property type="match status" value="1"/>
</dbReference>
<dbReference type="InterPro" id="IPR000060">
    <property type="entry name" value="BCCT_transptr"/>
</dbReference>
<feature type="transmembrane region" description="Helical" evidence="7">
    <location>
        <begin position="92"/>
        <end position="116"/>
    </location>
</feature>
<dbReference type="PANTHER" id="PTHR30047:SF7">
    <property type="entry name" value="HIGH-AFFINITY CHOLINE TRANSPORT PROTEIN"/>
    <property type="match status" value="1"/>
</dbReference>
<keyword evidence="5 7" id="KW-1133">Transmembrane helix</keyword>
<evidence type="ECO:0008006" key="9">
    <source>
        <dbReference type="Google" id="ProtNLM"/>
    </source>
</evidence>
<evidence type="ECO:0000256" key="6">
    <source>
        <dbReference type="ARBA" id="ARBA00023136"/>
    </source>
</evidence>